<evidence type="ECO:0000256" key="1">
    <source>
        <dbReference type="SAM" id="SignalP"/>
    </source>
</evidence>
<feature type="signal peptide" evidence="1">
    <location>
        <begin position="1"/>
        <end position="18"/>
    </location>
</feature>
<dbReference type="Pfam" id="PF11199">
    <property type="entry name" value="DUF2891"/>
    <property type="match status" value="1"/>
</dbReference>
<reference evidence="2" key="1">
    <citation type="submission" date="2020-01" db="EMBL/GenBank/DDBJ databases">
        <authorList>
            <person name="Meier V. D."/>
            <person name="Meier V D."/>
        </authorList>
    </citation>
    <scope>NUCLEOTIDE SEQUENCE</scope>
    <source>
        <strain evidence="2">HLG_WM_MAG_10</strain>
    </source>
</reference>
<protein>
    <recommendedName>
        <fullName evidence="3">DUF2891 domain-containing protein</fullName>
    </recommendedName>
</protein>
<dbReference type="InterPro" id="IPR021365">
    <property type="entry name" value="DUF2891"/>
</dbReference>
<proteinExistence type="predicted"/>
<dbReference type="EMBL" id="CACVAQ010000093">
    <property type="protein sequence ID" value="CAA6803953.1"/>
    <property type="molecule type" value="Genomic_DNA"/>
</dbReference>
<gene>
    <name evidence="2" type="ORF">HELGO_WM33067</name>
</gene>
<evidence type="ECO:0000313" key="2">
    <source>
        <dbReference type="EMBL" id="CAA6803953.1"/>
    </source>
</evidence>
<dbReference type="PROSITE" id="PS51257">
    <property type="entry name" value="PROKAR_LIPOPROTEIN"/>
    <property type="match status" value="1"/>
</dbReference>
<feature type="chain" id="PRO_5028021476" description="DUF2891 domain-containing protein" evidence="1">
    <location>
        <begin position="19"/>
        <end position="380"/>
    </location>
</feature>
<name>A0A6S6S829_9BACT</name>
<accession>A0A6S6S829</accession>
<organism evidence="2">
    <name type="scientific">uncultured Aureispira sp</name>
    <dbReference type="NCBI Taxonomy" id="1331704"/>
    <lineage>
        <taxon>Bacteria</taxon>
        <taxon>Pseudomonadati</taxon>
        <taxon>Bacteroidota</taxon>
        <taxon>Saprospiria</taxon>
        <taxon>Saprospirales</taxon>
        <taxon>Saprospiraceae</taxon>
        <taxon>Aureispira</taxon>
        <taxon>environmental samples</taxon>
    </lineage>
</organism>
<dbReference type="AlphaFoldDB" id="A0A6S6S829"/>
<keyword evidence="1" id="KW-0732">Signal</keyword>
<sequence length="380" mass="43184">MTRIFIFFILTLLFSCNASETPTIEKTVNENQSTEKPSPMLPKETVPAPKLDLIEANRLSKLPLGCMDTEYPNKLGQVLSSADDLKAPSVLHPTFYGCFDWHSAVHGHWSLIRLLKAFPDLENAAEIKEKLATRISKENILQEILYFKSPQNKSYERTYGWAWLLKLAEELHTWDSPFARELEHNLQPLTDLMVANYLEFLPKLYYPIRIGTHTNTGFGLAFAYDYANSVGNDTLKNVLANRAKDFFLKDKNGPLEWEPGGYDFLSPCLEEIDIMRRVLPKAEFATWLKQFLPQLSNPDFKLEPGIVSDRSDGHLVHLDGVNFSRAWCLYGIAQTLPEYGHLKNVAHEHIQHSLPAIVDGNYEGGHWLASFAIYALGSLD</sequence>
<evidence type="ECO:0008006" key="3">
    <source>
        <dbReference type="Google" id="ProtNLM"/>
    </source>
</evidence>